<accession>A0AAJ1N1P7</accession>
<dbReference type="InterPro" id="IPR037891">
    <property type="entry name" value="Cdil-like_sf"/>
</dbReference>
<dbReference type="InterPro" id="IPR009888">
    <property type="entry name" value="CdiI_Proteobact"/>
</dbReference>
<dbReference type="Gene3D" id="3.40.1590.10">
    <property type="entry name" value="NMB0488-like"/>
    <property type="match status" value="1"/>
</dbReference>
<dbReference type="RefSeq" id="WP_080728275.1">
    <property type="nucleotide sequence ID" value="NZ_AP022374.1"/>
</dbReference>
<dbReference type="Proteomes" id="UP001163056">
    <property type="component" value="Unassembled WGS sequence"/>
</dbReference>
<reference evidence="1 2" key="1">
    <citation type="submission" date="2023-03" db="EMBL/GenBank/DDBJ databases">
        <title>WGS of NDM-producing Providencia thailandensis from Ukrainian patients.</title>
        <authorList>
            <person name="Zabicka D."/>
            <person name="Izdebski R."/>
            <person name="Urbanowicz P."/>
            <person name="Biedrzycka M."/>
            <person name="Guzek A."/>
            <person name="Gniadkowski M."/>
        </authorList>
    </citation>
    <scope>NUCLEOTIDE SEQUENCE [LARGE SCALE GENOMIC DNA]</scope>
    <source>
        <strain evidence="1 2">8015-22</strain>
    </source>
</reference>
<dbReference type="SUPFAM" id="SSF160207">
    <property type="entry name" value="NMB0488-like"/>
    <property type="match status" value="1"/>
</dbReference>
<dbReference type="EMBL" id="JAREJI010000001">
    <property type="protein sequence ID" value="MDE8768072.1"/>
    <property type="molecule type" value="Genomic_DNA"/>
</dbReference>
<protein>
    <submittedName>
        <fullName evidence="1">Contact-dependent growth inhibition system immunity protein</fullName>
    </submittedName>
</protein>
<gene>
    <name evidence="1" type="ORF">PZS58_00740</name>
</gene>
<organism evidence="1 2">
    <name type="scientific">Providencia stuartii</name>
    <dbReference type="NCBI Taxonomy" id="588"/>
    <lineage>
        <taxon>Bacteria</taxon>
        <taxon>Pseudomonadati</taxon>
        <taxon>Pseudomonadota</taxon>
        <taxon>Gammaproteobacteria</taxon>
        <taxon>Enterobacterales</taxon>
        <taxon>Morganellaceae</taxon>
        <taxon>Providencia</taxon>
    </lineage>
</organism>
<dbReference type="AlphaFoldDB" id="A0AAJ1N1P7"/>
<proteinExistence type="predicted"/>
<sequence>MKPSRHEKWEGWRELDESRHVILSLDNSTEEIGAGLRLD</sequence>
<evidence type="ECO:0000313" key="2">
    <source>
        <dbReference type="Proteomes" id="UP001163056"/>
    </source>
</evidence>
<comment type="caution">
    <text evidence="1">The sequence shown here is derived from an EMBL/GenBank/DDBJ whole genome shotgun (WGS) entry which is preliminary data.</text>
</comment>
<name>A0AAJ1N1P7_PROST</name>
<evidence type="ECO:0000313" key="1">
    <source>
        <dbReference type="EMBL" id="MDE8768072.1"/>
    </source>
</evidence>
<dbReference type="Pfam" id="PF07262">
    <property type="entry name" value="CdiI"/>
    <property type="match status" value="1"/>
</dbReference>